<dbReference type="CDD" id="cd16344">
    <property type="entry name" value="LMWPAP"/>
    <property type="match status" value="1"/>
</dbReference>
<accession>A0A078M8Q2</accession>
<organism evidence="6">
    <name type="scientific">Metalysinibacillus saudimassiliensis</name>
    <dbReference type="NCBI Taxonomy" id="1461583"/>
    <lineage>
        <taxon>Bacteria</taxon>
        <taxon>Bacillati</taxon>
        <taxon>Bacillota</taxon>
        <taxon>Bacilli</taxon>
        <taxon>Bacillales</taxon>
        <taxon>Caryophanaceae</taxon>
        <taxon>Metalysinibacillus</taxon>
    </lineage>
</organism>
<keyword evidence="3" id="KW-0904">Protein phosphatase</keyword>
<feature type="active site" description="Proton donor" evidence="4">
    <location>
        <position position="115"/>
    </location>
</feature>
<evidence type="ECO:0000256" key="4">
    <source>
        <dbReference type="PIRSR" id="PIRSR617867-1"/>
    </source>
</evidence>
<feature type="domain" description="Phosphotyrosine protein phosphatase I" evidence="5">
    <location>
        <begin position="1"/>
        <end position="141"/>
    </location>
</feature>
<evidence type="ECO:0000256" key="2">
    <source>
        <dbReference type="ARBA" id="ARBA00022801"/>
    </source>
</evidence>
<dbReference type="GO" id="GO:0004725">
    <property type="term" value="F:protein tyrosine phosphatase activity"/>
    <property type="evidence" value="ECO:0007669"/>
    <property type="project" value="InterPro"/>
</dbReference>
<dbReference type="InterPro" id="IPR050438">
    <property type="entry name" value="LMW_PTPase"/>
</dbReference>
<name>A0A078M8Q2_9BACL</name>
<gene>
    <name evidence="6" type="primary">ywlE</name>
    <name evidence="6" type="ORF">BN1050_01026</name>
</gene>
<dbReference type="AlphaFoldDB" id="A0A078M8Q2"/>
<dbReference type="SUPFAM" id="SSF52788">
    <property type="entry name" value="Phosphotyrosine protein phosphatases I"/>
    <property type="match status" value="1"/>
</dbReference>
<protein>
    <submittedName>
        <fullName evidence="6">Low molecular weight protein-tyrosine-phosphatase YwlE</fullName>
    </submittedName>
</protein>
<evidence type="ECO:0000313" key="6">
    <source>
        <dbReference type="EMBL" id="CEA01792.1"/>
    </source>
</evidence>
<proteinExistence type="inferred from homology"/>
<evidence type="ECO:0000256" key="1">
    <source>
        <dbReference type="ARBA" id="ARBA00011063"/>
    </source>
</evidence>
<feature type="active site" description="Nucleophile" evidence="4">
    <location>
        <position position="13"/>
    </location>
</feature>
<dbReference type="EMBL" id="LN483074">
    <property type="protein sequence ID" value="CEA01792.1"/>
    <property type="molecule type" value="Genomic_DNA"/>
</dbReference>
<evidence type="ECO:0000259" key="5">
    <source>
        <dbReference type="SMART" id="SM00226"/>
    </source>
</evidence>
<dbReference type="SMART" id="SM00226">
    <property type="entry name" value="LMWPc"/>
    <property type="match status" value="1"/>
</dbReference>
<dbReference type="PANTHER" id="PTHR11717">
    <property type="entry name" value="LOW MOLECULAR WEIGHT PROTEIN TYROSINE PHOSPHATASE"/>
    <property type="match status" value="1"/>
</dbReference>
<sequence>MNLYFICTGNTCRSAMAEAILRAKHITNIDVKSAGIFAANQAPMSPNAKRVLEEQQITEQHSASQVDEATLEWADYIITMTEGHRATLLAAYPQHANKIIRLHEFATGESRDVFDPYGGDVEVYRKTFNELQQAIEQIIRKI</sequence>
<dbReference type="PATRIC" id="fig|1461583.4.peg.987"/>
<reference evidence="6" key="1">
    <citation type="submission" date="2014-07" db="EMBL/GenBank/DDBJ databases">
        <authorList>
            <person name="Urmite Genomes Urmite Genomes"/>
        </authorList>
    </citation>
    <scope>NUCLEOTIDE SEQUENCE</scope>
    <source>
        <strain evidence="6">13S34_air</strain>
    </source>
</reference>
<evidence type="ECO:0000256" key="3">
    <source>
        <dbReference type="ARBA" id="ARBA00022912"/>
    </source>
</evidence>
<keyword evidence="2" id="KW-0378">Hydrolase</keyword>
<dbReference type="Gene3D" id="3.40.50.2300">
    <property type="match status" value="1"/>
</dbReference>
<comment type="similarity">
    <text evidence="1">Belongs to the low molecular weight phosphotyrosine protein phosphatase family.</text>
</comment>
<dbReference type="InterPro" id="IPR036196">
    <property type="entry name" value="Ptyr_pPase_sf"/>
</dbReference>
<dbReference type="PANTHER" id="PTHR11717:SF31">
    <property type="entry name" value="LOW MOLECULAR WEIGHT PROTEIN-TYROSINE-PHOSPHATASE ETP-RELATED"/>
    <property type="match status" value="1"/>
</dbReference>
<feature type="active site" description="Nucleophile" evidence="4">
    <location>
        <position position="7"/>
    </location>
</feature>
<dbReference type="PRINTS" id="PR00719">
    <property type="entry name" value="LMWPTPASE"/>
</dbReference>
<dbReference type="HOGENOM" id="CLU_071415_1_2_9"/>
<dbReference type="InterPro" id="IPR017867">
    <property type="entry name" value="Tyr_phospatase_low_mol_wt"/>
</dbReference>
<dbReference type="Pfam" id="PF01451">
    <property type="entry name" value="LMWPc"/>
    <property type="match status" value="1"/>
</dbReference>
<dbReference type="InterPro" id="IPR023485">
    <property type="entry name" value="Ptyr_pPase"/>
</dbReference>